<keyword evidence="4" id="KW-1185">Reference proteome</keyword>
<dbReference type="InterPro" id="IPR014718">
    <property type="entry name" value="GH-type_carb-bd"/>
</dbReference>
<dbReference type="InterPro" id="IPR000421">
    <property type="entry name" value="FA58C"/>
</dbReference>
<dbReference type="Pfam" id="PF22633">
    <property type="entry name" value="F5_F8_type_C_2"/>
    <property type="match status" value="1"/>
</dbReference>
<feature type="signal peptide" evidence="1">
    <location>
        <begin position="1"/>
        <end position="32"/>
    </location>
</feature>
<dbReference type="Pfam" id="PF17678">
    <property type="entry name" value="Glyco_hydro_92N"/>
    <property type="match status" value="1"/>
</dbReference>
<dbReference type="InterPro" id="IPR012939">
    <property type="entry name" value="Glyco_hydro_92"/>
</dbReference>
<dbReference type="InterPro" id="IPR005887">
    <property type="entry name" value="GH92_a_mannosidase_put"/>
</dbReference>
<dbReference type="Pfam" id="PF07971">
    <property type="entry name" value="Glyco_hydro_92"/>
    <property type="match status" value="1"/>
</dbReference>
<dbReference type="NCBIfam" id="TIGR01180">
    <property type="entry name" value="aman2_put"/>
    <property type="match status" value="1"/>
</dbReference>
<dbReference type="Gene3D" id="2.80.10.50">
    <property type="match status" value="1"/>
</dbReference>
<dbReference type="Gene3D" id="3.30.2080.10">
    <property type="entry name" value="GH92 mannosidase domain"/>
    <property type="match status" value="1"/>
</dbReference>
<organism evidence="3 4">
    <name type="scientific">Rugosimonospora africana</name>
    <dbReference type="NCBI Taxonomy" id="556532"/>
    <lineage>
        <taxon>Bacteria</taxon>
        <taxon>Bacillati</taxon>
        <taxon>Actinomycetota</taxon>
        <taxon>Actinomycetes</taxon>
        <taxon>Micromonosporales</taxon>
        <taxon>Micromonosporaceae</taxon>
        <taxon>Rugosimonospora</taxon>
    </lineage>
</organism>
<evidence type="ECO:0000313" key="3">
    <source>
        <dbReference type="EMBL" id="GIH17396.1"/>
    </source>
</evidence>
<dbReference type="GO" id="GO:0005975">
    <property type="term" value="P:carbohydrate metabolic process"/>
    <property type="evidence" value="ECO:0007669"/>
    <property type="project" value="InterPro"/>
</dbReference>
<dbReference type="InterPro" id="IPR050883">
    <property type="entry name" value="PNGase"/>
</dbReference>
<reference evidence="3" key="1">
    <citation type="submission" date="2021-01" db="EMBL/GenBank/DDBJ databases">
        <title>Whole genome shotgun sequence of Rugosimonospora africana NBRC 104875.</title>
        <authorList>
            <person name="Komaki H."/>
            <person name="Tamura T."/>
        </authorList>
    </citation>
    <scope>NUCLEOTIDE SEQUENCE</scope>
    <source>
        <strain evidence="3">NBRC 104875</strain>
    </source>
</reference>
<dbReference type="Gene3D" id="2.70.98.10">
    <property type="match status" value="1"/>
</dbReference>
<dbReference type="Pfam" id="PF00652">
    <property type="entry name" value="Ricin_B_lectin"/>
    <property type="match status" value="1"/>
</dbReference>
<dbReference type="Proteomes" id="UP000642748">
    <property type="component" value="Unassembled WGS sequence"/>
</dbReference>
<dbReference type="GO" id="GO:0005829">
    <property type="term" value="C:cytosol"/>
    <property type="evidence" value="ECO:0007669"/>
    <property type="project" value="TreeGrafter"/>
</dbReference>
<dbReference type="CDD" id="cd23451">
    <property type="entry name" value="beta-trefoil_Ricin_laminarinase"/>
    <property type="match status" value="1"/>
</dbReference>
<dbReference type="Gene3D" id="1.20.1610.10">
    <property type="entry name" value="alpha-1,2-mannosidases domains"/>
    <property type="match status" value="1"/>
</dbReference>
<dbReference type="PROSITE" id="PS50231">
    <property type="entry name" value="RICIN_B_LECTIN"/>
    <property type="match status" value="1"/>
</dbReference>
<dbReference type="SUPFAM" id="SSF50370">
    <property type="entry name" value="Ricin B-like lectins"/>
    <property type="match status" value="1"/>
</dbReference>
<dbReference type="InterPro" id="IPR008979">
    <property type="entry name" value="Galactose-bd-like_sf"/>
</dbReference>
<sequence length="1033" mass="106532">MSRSPTRSVLSALSAGLLALAGLAISGTPAHAATLNLTQYVNPFIGTDDSNAPNPVPGGAGGSTFPGAEVPFGMVQFSPDTPTASPSGYRSRDTSIEDFSLTHFDGAGCPNNEDLNLLPVTGSLSTSPGTGWTSYASGYTKANESAAAGYYKTRLDKYSTTVELTATTRTGVARLTYPGTTSAQLLINTSRSATGSRSGSVTVSGSTVTGNVTAGGFCGSSKTYPIYFAIQFDRAPSAHGTWSGGTVSAGSGSTSGTNTGAYVTFDTTSNPTVQATVALSYVSVAGAQANLAAETGAFDTVRANANTTWNTMLNRIQVSGGATADLQKFYTALYHVFQSPNVASDTNGQYSGFDHATHTASGMTVYQNYSGWDIYRSWAALVAFVAPDVMTDVVKSMVLDGQQGGLLPKWSQENAEDFVMTGDPGPIIVDSAYQFGVRNFDTAAALSLMDKSSNGGTAQGSPIRGRESGYLSRHYVIEDPSDSLEYSASDFAIAQFAKALGNTTLYNTYSARAQWWQNTFNPDSSYVSPHSSDGSWAWPVNPASNSGYTEGNPAQYTWMVTYDFSGLINLMGGAQTAVQRLNHHFTQVNGGLTTPYFYIGNEPEHGVPWAYNFAGDPAGTADAVHKVMSQGFNTAAGGLPGNDDLGATSAWYVWAALGMYPATPGADTLALHGPSFPSILIQRAAGNVNITASGSGSYVQSLSVNGSGTTHNYLRYPDLAAGGTLAYTMGGSPSSWGTGASDVPPSFTDGAAQPPAAPNLGTNLAAGKATTASTACSSTEGSANAVDGSLANNSKWCSTVAGASLTVDLGSAQNVGAFVVKHAGLGGETTGWNTGGYTIATSTDNSTWSTAATVTGSRASRTYNPIATRSARYVRLTANTPTNNGNNAARIYELEVYGPGSGGSGTRTGAITGLAGKCVDVANSGTTNGTHIQLYGCNNTGAQQWTVNANGTLSALGKCMDVPSSGTANGILIQLYDCNASAAQIWTPQSNGTLVNPNSGRCLDVPGSNSADGTQLEIWDCSGGANQQWHLPS</sequence>
<dbReference type="PANTHER" id="PTHR12143:SF39">
    <property type="entry name" value="SECRETED PROTEIN"/>
    <property type="match status" value="1"/>
</dbReference>
<name>A0A8J3VT88_9ACTN</name>
<keyword evidence="1" id="KW-0732">Signal</keyword>
<dbReference type="PANTHER" id="PTHR12143">
    <property type="entry name" value="PEPTIDE N-GLYCANASE PNGASE -RELATED"/>
    <property type="match status" value="1"/>
</dbReference>
<dbReference type="SMART" id="SM00458">
    <property type="entry name" value="RICIN"/>
    <property type="match status" value="1"/>
</dbReference>
<dbReference type="RefSeq" id="WP_203920957.1">
    <property type="nucleotide sequence ID" value="NZ_BONZ01000054.1"/>
</dbReference>
<comment type="caution">
    <text evidence="3">The sequence shown here is derived from an EMBL/GenBank/DDBJ whole genome shotgun (WGS) entry which is preliminary data.</text>
</comment>
<dbReference type="GO" id="GO:0006516">
    <property type="term" value="P:glycoprotein catabolic process"/>
    <property type="evidence" value="ECO:0007669"/>
    <property type="project" value="TreeGrafter"/>
</dbReference>
<gene>
    <name evidence="3" type="ORF">Raf01_55680</name>
</gene>
<dbReference type="PROSITE" id="PS50022">
    <property type="entry name" value="FA58C_3"/>
    <property type="match status" value="1"/>
</dbReference>
<evidence type="ECO:0000313" key="4">
    <source>
        <dbReference type="Proteomes" id="UP000642748"/>
    </source>
</evidence>
<protein>
    <submittedName>
        <fullName evidence="3">Alpha-1,2-mannosidase</fullName>
    </submittedName>
</protein>
<dbReference type="AlphaFoldDB" id="A0A8J3VT88"/>
<dbReference type="SUPFAM" id="SSF48208">
    <property type="entry name" value="Six-hairpin glycosidases"/>
    <property type="match status" value="1"/>
</dbReference>
<feature type="domain" description="F5/8 type C" evidence="2">
    <location>
        <begin position="752"/>
        <end position="899"/>
    </location>
</feature>
<evidence type="ECO:0000259" key="2">
    <source>
        <dbReference type="PROSITE" id="PS50022"/>
    </source>
</evidence>
<dbReference type="Gene3D" id="1.20.1050.60">
    <property type="entry name" value="alpha-1,2-mannosidase"/>
    <property type="match status" value="1"/>
</dbReference>
<dbReference type="InterPro" id="IPR000772">
    <property type="entry name" value="Ricin_B_lectin"/>
</dbReference>
<dbReference type="GO" id="GO:0030246">
    <property type="term" value="F:carbohydrate binding"/>
    <property type="evidence" value="ECO:0007669"/>
    <property type="project" value="InterPro"/>
</dbReference>
<evidence type="ECO:0000256" key="1">
    <source>
        <dbReference type="SAM" id="SignalP"/>
    </source>
</evidence>
<accession>A0A8J3VT88</accession>
<feature type="chain" id="PRO_5035311878" evidence="1">
    <location>
        <begin position="33"/>
        <end position="1033"/>
    </location>
</feature>
<dbReference type="EMBL" id="BONZ01000054">
    <property type="protein sequence ID" value="GIH17396.1"/>
    <property type="molecule type" value="Genomic_DNA"/>
</dbReference>
<dbReference type="SUPFAM" id="SSF49785">
    <property type="entry name" value="Galactose-binding domain-like"/>
    <property type="match status" value="1"/>
</dbReference>
<proteinExistence type="predicted"/>
<dbReference type="InterPro" id="IPR035992">
    <property type="entry name" value="Ricin_B-like_lectins"/>
</dbReference>
<dbReference type="GO" id="GO:0000224">
    <property type="term" value="F:peptide-N4-(N-acetyl-beta-glucosaminyl)asparagine amidase activity"/>
    <property type="evidence" value="ECO:0007669"/>
    <property type="project" value="TreeGrafter"/>
</dbReference>
<dbReference type="InterPro" id="IPR008928">
    <property type="entry name" value="6-hairpin_glycosidase_sf"/>
</dbReference>
<dbReference type="InterPro" id="IPR041371">
    <property type="entry name" value="GH92_N"/>
</dbReference>
<dbReference type="Gene3D" id="2.60.120.260">
    <property type="entry name" value="Galactose-binding domain-like"/>
    <property type="match status" value="1"/>
</dbReference>